<dbReference type="InterPro" id="IPR036514">
    <property type="entry name" value="SGNH_hydro_sf"/>
</dbReference>
<dbReference type="InterPro" id="IPR053140">
    <property type="entry name" value="GDSL_Rv0518-like"/>
</dbReference>
<dbReference type="SUPFAM" id="SSF52266">
    <property type="entry name" value="SGNH hydrolase"/>
    <property type="match status" value="1"/>
</dbReference>
<dbReference type="Pfam" id="PF13472">
    <property type="entry name" value="Lipase_GDSL_2"/>
    <property type="match status" value="1"/>
</dbReference>
<sequence>MNLRTTAATVALICAFATASPVAATASPHPGPPWSADWTSAMQPPTSSSAGFDDQTVRQVVRLSAGGTRWRIRLSNQYGTTPLRVARATIARTGVGASVRPGSLRELAFHGARSTTIPAGGLAASDPTILSAGPLEQLTITLYLAKVTGPATFHEDGLTTTYLADGDHSSDVAGAAFTGTTSHSIFYLAGVDVTGRRGTVVAFGDSLTNGHNSTVGADRRYSDALAERLIRTGRPVVNAGISGNLLLSELPCFGESGITRFRRDALDQPGVRTVIVAEGINDIWDSEGDFGCGITRRVTAEDLIRGYRSLIRAAHARGVRVIGGTITPFKADYIPPADFERAEAIRRQANTWIRTCGQYDGVADFAHAVADSADPQRLDPAYNSGDSLHPNDAGYRAMAAAVDLANL</sequence>
<evidence type="ECO:0000256" key="1">
    <source>
        <dbReference type="SAM" id="SignalP"/>
    </source>
</evidence>
<proteinExistence type="predicted"/>
<dbReference type="AlphaFoldDB" id="A0A4R7T8R7"/>
<dbReference type="Gene3D" id="3.40.50.1110">
    <property type="entry name" value="SGNH hydrolase"/>
    <property type="match status" value="1"/>
</dbReference>
<dbReference type="RefSeq" id="WP_133977996.1">
    <property type="nucleotide sequence ID" value="NZ_SOCE01000001.1"/>
</dbReference>
<organism evidence="3 4">
    <name type="scientific">Kribbella voronezhensis</name>
    <dbReference type="NCBI Taxonomy" id="2512212"/>
    <lineage>
        <taxon>Bacteria</taxon>
        <taxon>Bacillati</taxon>
        <taxon>Actinomycetota</taxon>
        <taxon>Actinomycetes</taxon>
        <taxon>Propionibacteriales</taxon>
        <taxon>Kribbellaceae</taxon>
        <taxon>Kribbella</taxon>
    </lineage>
</organism>
<feature type="chain" id="PRO_5020756741" evidence="1">
    <location>
        <begin position="27"/>
        <end position="407"/>
    </location>
</feature>
<evidence type="ECO:0000313" key="3">
    <source>
        <dbReference type="EMBL" id="TDU88360.1"/>
    </source>
</evidence>
<evidence type="ECO:0000259" key="2">
    <source>
        <dbReference type="Pfam" id="PF13472"/>
    </source>
</evidence>
<reference evidence="3 4" key="1">
    <citation type="submission" date="2019-03" db="EMBL/GenBank/DDBJ databases">
        <title>Genomic Encyclopedia of Type Strains, Phase III (KMG-III): the genomes of soil and plant-associated and newly described type strains.</title>
        <authorList>
            <person name="Whitman W."/>
        </authorList>
    </citation>
    <scope>NUCLEOTIDE SEQUENCE [LARGE SCALE GENOMIC DNA]</scope>
    <source>
        <strain evidence="3 4">VKM Ac-2575</strain>
    </source>
</reference>
<feature type="domain" description="SGNH hydrolase-type esterase" evidence="2">
    <location>
        <begin position="202"/>
        <end position="397"/>
    </location>
</feature>
<protein>
    <submittedName>
        <fullName evidence="3">Lysophospholipase L1-like esterase</fullName>
    </submittedName>
</protein>
<keyword evidence="1" id="KW-0732">Signal</keyword>
<dbReference type="InterPro" id="IPR013830">
    <property type="entry name" value="SGNH_hydro"/>
</dbReference>
<keyword evidence="4" id="KW-1185">Reference proteome</keyword>
<comment type="caution">
    <text evidence="3">The sequence shown here is derived from an EMBL/GenBank/DDBJ whole genome shotgun (WGS) entry which is preliminary data.</text>
</comment>
<evidence type="ECO:0000313" key="4">
    <source>
        <dbReference type="Proteomes" id="UP000295151"/>
    </source>
</evidence>
<feature type="signal peptide" evidence="1">
    <location>
        <begin position="1"/>
        <end position="26"/>
    </location>
</feature>
<gene>
    <name evidence="3" type="ORF">EV138_1904</name>
</gene>
<dbReference type="PANTHER" id="PTHR43784:SF2">
    <property type="entry name" value="GDSL-LIKE LIPASE_ACYLHYDROLASE, PUTATIVE (AFU_ORTHOLOGUE AFUA_2G00820)-RELATED"/>
    <property type="match status" value="1"/>
</dbReference>
<dbReference type="EMBL" id="SOCE01000001">
    <property type="protein sequence ID" value="TDU88360.1"/>
    <property type="molecule type" value="Genomic_DNA"/>
</dbReference>
<dbReference type="PANTHER" id="PTHR43784">
    <property type="entry name" value="GDSL-LIKE LIPASE/ACYLHYDROLASE, PUTATIVE (AFU_ORTHOLOGUE AFUA_2G00820)-RELATED"/>
    <property type="match status" value="1"/>
</dbReference>
<dbReference type="Proteomes" id="UP000295151">
    <property type="component" value="Unassembled WGS sequence"/>
</dbReference>
<dbReference type="CDD" id="cd01830">
    <property type="entry name" value="XynE_like"/>
    <property type="match status" value="1"/>
</dbReference>
<accession>A0A4R7T8R7</accession>
<name>A0A4R7T8R7_9ACTN</name>
<dbReference type="OrthoDB" id="1828825at2"/>